<feature type="chain" id="PRO_5042572908" description="Secreted protein" evidence="1">
    <location>
        <begin position="31"/>
        <end position="105"/>
    </location>
</feature>
<keyword evidence="1" id="KW-0732">Signal</keyword>
<reference evidence="2" key="1">
    <citation type="submission" date="2021-06" db="EMBL/GenBank/DDBJ databases">
        <title>Comparative genomics, transcriptomics and evolutionary studies reveal genomic signatures of adaptation to plant cell wall in hemibiotrophic fungi.</title>
        <authorList>
            <consortium name="DOE Joint Genome Institute"/>
            <person name="Baroncelli R."/>
            <person name="Diaz J.F."/>
            <person name="Benocci T."/>
            <person name="Peng M."/>
            <person name="Battaglia E."/>
            <person name="Haridas S."/>
            <person name="Andreopoulos W."/>
            <person name="Labutti K."/>
            <person name="Pangilinan J."/>
            <person name="Floch G.L."/>
            <person name="Makela M.R."/>
            <person name="Henrissat B."/>
            <person name="Grigoriev I.V."/>
            <person name="Crouch J.A."/>
            <person name="De Vries R.P."/>
            <person name="Sukno S.A."/>
            <person name="Thon M.R."/>
        </authorList>
    </citation>
    <scope>NUCLEOTIDE SEQUENCE</scope>
    <source>
        <strain evidence="2">CBS 193.32</strain>
    </source>
</reference>
<protein>
    <recommendedName>
        <fullName evidence="4">Secreted protein</fullName>
    </recommendedName>
</protein>
<accession>A0AAJ0ATX5</accession>
<evidence type="ECO:0000313" key="2">
    <source>
        <dbReference type="EMBL" id="KAK1690292.1"/>
    </source>
</evidence>
<keyword evidence="3" id="KW-1185">Reference proteome</keyword>
<comment type="caution">
    <text evidence="2">The sequence shown here is derived from an EMBL/GenBank/DDBJ whole genome shotgun (WGS) entry which is preliminary data.</text>
</comment>
<dbReference type="RefSeq" id="XP_060433987.1">
    <property type="nucleotide sequence ID" value="XM_060566947.1"/>
</dbReference>
<organism evidence="2 3">
    <name type="scientific">Colletotrichum godetiae</name>
    <dbReference type="NCBI Taxonomy" id="1209918"/>
    <lineage>
        <taxon>Eukaryota</taxon>
        <taxon>Fungi</taxon>
        <taxon>Dikarya</taxon>
        <taxon>Ascomycota</taxon>
        <taxon>Pezizomycotina</taxon>
        <taxon>Sordariomycetes</taxon>
        <taxon>Hypocreomycetidae</taxon>
        <taxon>Glomerellales</taxon>
        <taxon>Glomerellaceae</taxon>
        <taxon>Colletotrichum</taxon>
        <taxon>Colletotrichum acutatum species complex</taxon>
    </lineage>
</organism>
<gene>
    <name evidence="2" type="ORF">BDP55DRAFT_344399</name>
</gene>
<evidence type="ECO:0008006" key="4">
    <source>
        <dbReference type="Google" id="ProtNLM"/>
    </source>
</evidence>
<proteinExistence type="predicted"/>
<evidence type="ECO:0000256" key="1">
    <source>
        <dbReference type="SAM" id="SignalP"/>
    </source>
</evidence>
<evidence type="ECO:0000313" key="3">
    <source>
        <dbReference type="Proteomes" id="UP001224890"/>
    </source>
</evidence>
<name>A0AAJ0ATX5_9PEZI</name>
<feature type="signal peptide" evidence="1">
    <location>
        <begin position="1"/>
        <end position="30"/>
    </location>
</feature>
<dbReference type="Proteomes" id="UP001224890">
    <property type="component" value="Unassembled WGS sequence"/>
</dbReference>
<dbReference type="EMBL" id="JAHMHR010000006">
    <property type="protein sequence ID" value="KAK1690292.1"/>
    <property type="molecule type" value="Genomic_DNA"/>
</dbReference>
<dbReference type="AlphaFoldDB" id="A0AAJ0ATX5"/>
<dbReference type="GeneID" id="85451473"/>
<sequence length="105" mass="11979">MYLRQLLSFVSVSSMSAAWSLILALSKVSGELDGRRQKVSIGKLRPKARVTFSREERTGSCRFTHPDRTTRCLWSADGHLNETYRTQNCPCTETLTLIFPRRSLV</sequence>